<protein>
    <submittedName>
        <fullName evidence="2">Uncharacterized protein</fullName>
    </submittedName>
</protein>
<proteinExistence type="predicted"/>
<keyword evidence="3" id="KW-1185">Reference proteome</keyword>
<comment type="caution">
    <text evidence="2">The sequence shown here is derived from an EMBL/GenBank/DDBJ whole genome shotgun (WGS) entry which is preliminary data.</text>
</comment>
<dbReference type="RefSeq" id="WP_268922093.1">
    <property type="nucleotide sequence ID" value="NZ_JAPTGC010000001.1"/>
</dbReference>
<dbReference type="EMBL" id="JAPTGC010000001">
    <property type="protein sequence ID" value="MCZ0861903.1"/>
    <property type="molecule type" value="Genomic_DNA"/>
</dbReference>
<evidence type="ECO:0000313" key="2">
    <source>
        <dbReference type="EMBL" id="MCZ0861903.1"/>
    </source>
</evidence>
<reference evidence="2" key="1">
    <citation type="submission" date="2022-12" db="EMBL/GenBank/DDBJ databases">
        <title>Isolation and characterisation of novel Methanocorpusculum spp. from native Australian herbivores indicates the genus is ancestrally host-associated.</title>
        <authorList>
            <person name="Volmer J.G."/>
            <person name="Soo R.M."/>
            <person name="Evans P.N."/>
            <person name="Hoedt E.C."/>
            <person name="Astorga Alsina A.L."/>
            <person name="Woodcroft B.J."/>
            <person name="Tyson G.W."/>
            <person name="Hugenholtz P."/>
            <person name="Morrison M."/>
        </authorList>
    </citation>
    <scope>NUCLEOTIDE SEQUENCE</scope>
    <source>
        <strain evidence="2">CW153</strain>
    </source>
</reference>
<name>A0ABT4ILG1_9EURY</name>
<gene>
    <name evidence="2" type="ORF">O0S09_01350</name>
</gene>
<feature type="compositionally biased region" description="Low complexity" evidence="1">
    <location>
        <begin position="40"/>
        <end position="77"/>
    </location>
</feature>
<evidence type="ECO:0000313" key="3">
    <source>
        <dbReference type="Proteomes" id="UP001141336"/>
    </source>
</evidence>
<sequence>MLTTRILPVLLVAVLVVVVLGYMSGAIGTGSDMSQLFGQSSTPASTESSGAATPAATPVGTPAETESPTPVPTPTWETVPISSQINEVVTPTPQVTPVTAVPTVSSTEPAYYVHMDDTMKYNTSTSRMFEVNVDQVPFVVYFSFNPGTVKKSYVAKESTSSNTVRYEEWYGTRSQVESKYVVKSTDVIDPNAWFKVDIVRIYADSDAYAAAVSAAGGKEKLAEKKLLYGDNGIIVKQDGYAHGYSSEVEKELKLFSAGTYLVKVTGNQIVVNIQMLSP</sequence>
<evidence type="ECO:0000256" key="1">
    <source>
        <dbReference type="SAM" id="MobiDB-lite"/>
    </source>
</evidence>
<accession>A0ABT4ILG1</accession>
<feature type="region of interest" description="Disordered" evidence="1">
    <location>
        <begin position="37"/>
        <end position="77"/>
    </location>
</feature>
<dbReference type="Proteomes" id="UP001141336">
    <property type="component" value="Unassembled WGS sequence"/>
</dbReference>
<organism evidence="2 3">
    <name type="scientific">Methanocorpusculum vombati</name>
    <dbReference type="NCBI Taxonomy" id="3002864"/>
    <lineage>
        <taxon>Archaea</taxon>
        <taxon>Methanobacteriati</taxon>
        <taxon>Methanobacteriota</taxon>
        <taxon>Stenosarchaea group</taxon>
        <taxon>Methanomicrobia</taxon>
        <taxon>Methanomicrobiales</taxon>
        <taxon>Methanocorpusculaceae</taxon>
        <taxon>Methanocorpusculum</taxon>
    </lineage>
</organism>